<organism evidence="6 7">
    <name type="scientific">Candidatus Dojkabacteria bacterium CG_4_10_14_0_2_um_filter_Dojkabacteria_WS6_41_15</name>
    <dbReference type="NCBI Taxonomy" id="2014249"/>
    <lineage>
        <taxon>Bacteria</taxon>
        <taxon>Candidatus Dojkabacteria</taxon>
    </lineage>
</organism>
<sequence>MDQEKANISFPSTDDLLKAGAQFGHSAQRWHPAFQPFIYKETKGIHIIDVRKTVPALKTAVEFLVASVQKEARVLIVGTKKQAAPIVLEMGEKFGVYYVNDKWPSGLLTNFKTVSQSIQKLQRLQELHIKKRYVLPKMELLAMQREIEKLKKRFNGVMFMDRPPQVMIIIDTKFEKISVKEARALDIPIVGVVDSNCDPRLITYPIPSNDDAIKAIRLLFGVFSEVLSKYSTKRLVPMREQFARRLVELEKSVEEEHRIKLASEAPQAAYEPVVTPREESKTGRTVRVTSFRAVADLKLPASVIEKLTQAGITSVEQLKEKTLDELKGIKGIGAKTAEKISSLVK</sequence>
<evidence type="ECO:0000313" key="7">
    <source>
        <dbReference type="Proteomes" id="UP000228952"/>
    </source>
</evidence>
<evidence type="ECO:0000256" key="5">
    <source>
        <dbReference type="HAMAP-Rule" id="MF_00291"/>
    </source>
</evidence>
<dbReference type="PANTHER" id="PTHR12534">
    <property type="entry name" value="30S RIBOSOMAL PROTEIN S2 PROKARYOTIC AND ORGANELLAR"/>
    <property type="match status" value="1"/>
</dbReference>
<accession>A0A2M7W180</accession>
<dbReference type="GO" id="GO:0006412">
    <property type="term" value="P:translation"/>
    <property type="evidence" value="ECO:0007669"/>
    <property type="project" value="UniProtKB-UniRule"/>
</dbReference>
<evidence type="ECO:0000256" key="1">
    <source>
        <dbReference type="ARBA" id="ARBA00006242"/>
    </source>
</evidence>
<keyword evidence="3 5" id="KW-0687">Ribonucleoprotein</keyword>
<dbReference type="InterPro" id="IPR010995">
    <property type="entry name" value="DNA_repair_Rad51/TF_NusA_a-hlx"/>
</dbReference>
<dbReference type="CDD" id="cd01425">
    <property type="entry name" value="RPS2"/>
    <property type="match status" value="1"/>
</dbReference>
<evidence type="ECO:0000256" key="4">
    <source>
        <dbReference type="ARBA" id="ARBA00035256"/>
    </source>
</evidence>
<dbReference type="GO" id="GO:0022627">
    <property type="term" value="C:cytosolic small ribosomal subunit"/>
    <property type="evidence" value="ECO:0007669"/>
    <property type="project" value="TreeGrafter"/>
</dbReference>
<gene>
    <name evidence="5 6" type="primary">rpsB</name>
    <name evidence="6" type="ORF">COX64_03760</name>
</gene>
<dbReference type="HAMAP" id="MF_00291_B">
    <property type="entry name" value="Ribosomal_uS2_B"/>
    <property type="match status" value="1"/>
</dbReference>
<dbReference type="SUPFAM" id="SSF47794">
    <property type="entry name" value="Rad51 N-terminal domain-like"/>
    <property type="match status" value="1"/>
</dbReference>
<dbReference type="Proteomes" id="UP000228952">
    <property type="component" value="Unassembled WGS sequence"/>
</dbReference>
<dbReference type="InterPro" id="IPR023591">
    <property type="entry name" value="Ribosomal_uS2_flav_dom_sf"/>
</dbReference>
<dbReference type="Gene3D" id="1.10.287.610">
    <property type="entry name" value="Helix hairpin bin"/>
    <property type="match status" value="1"/>
</dbReference>
<dbReference type="PRINTS" id="PR00395">
    <property type="entry name" value="RIBOSOMALS2"/>
</dbReference>
<dbReference type="SUPFAM" id="SSF52313">
    <property type="entry name" value="Ribosomal protein S2"/>
    <property type="match status" value="1"/>
</dbReference>
<dbReference type="InterPro" id="IPR001865">
    <property type="entry name" value="Ribosomal_uS2"/>
</dbReference>
<dbReference type="GO" id="GO:0003735">
    <property type="term" value="F:structural constituent of ribosome"/>
    <property type="evidence" value="ECO:0007669"/>
    <property type="project" value="InterPro"/>
</dbReference>
<comment type="similarity">
    <text evidence="1 5">Belongs to the universal ribosomal protein uS2 family.</text>
</comment>
<dbReference type="EMBL" id="PFQB01000098">
    <property type="protein sequence ID" value="PJA13035.1"/>
    <property type="molecule type" value="Genomic_DNA"/>
</dbReference>
<dbReference type="Pfam" id="PF14520">
    <property type="entry name" value="HHH_5"/>
    <property type="match status" value="1"/>
</dbReference>
<dbReference type="InterPro" id="IPR005706">
    <property type="entry name" value="Ribosomal_uS2_bac/mit/plastid"/>
</dbReference>
<dbReference type="NCBIfam" id="TIGR01011">
    <property type="entry name" value="rpsB_bact"/>
    <property type="match status" value="1"/>
</dbReference>
<reference evidence="7" key="1">
    <citation type="submission" date="2017-09" db="EMBL/GenBank/DDBJ databases">
        <title>Depth-based differentiation of microbial function through sediment-hosted aquifers and enrichment of novel symbionts in the deep terrestrial subsurface.</title>
        <authorList>
            <person name="Probst A.J."/>
            <person name="Ladd B."/>
            <person name="Jarett J.K."/>
            <person name="Geller-Mcgrath D.E."/>
            <person name="Sieber C.M.K."/>
            <person name="Emerson J.B."/>
            <person name="Anantharaman K."/>
            <person name="Thomas B.C."/>
            <person name="Malmstrom R."/>
            <person name="Stieglmeier M."/>
            <person name="Klingl A."/>
            <person name="Woyke T."/>
            <person name="Ryan C.M."/>
            <person name="Banfield J.F."/>
        </authorList>
    </citation>
    <scope>NUCLEOTIDE SEQUENCE [LARGE SCALE GENOMIC DNA]</scope>
</reference>
<dbReference type="AlphaFoldDB" id="A0A2M7W180"/>
<evidence type="ECO:0000313" key="6">
    <source>
        <dbReference type="EMBL" id="PJA13035.1"/>
    </source>
</evidence>
<comment type="caution">
    <text evidence="6">The sequence shown here is derived from an EMBL/GenBank/DDBJ whole genome shotgun (WGS) entry which is preliminary data.</text>
</comment>
<name>A0A2M7W180_9BACT</name>
<keyword evidence="2 5" id="KW-0689">Ribosomal protein</keyword>
<dbReference type="PANTHER" id="PTHR12534:SF0">
    <property type="entry name" value="SMALL RIBOSOMAL SUBUNIT PROTEIN US2M"/>
    <property type="match status" value="1"/>
</dbReference>
<proteinExistence type="inferred from homology"/>
<dbReference type="Gene3D" id="3.40.50.10490">
    <property type="entry name" value="Glucose-6-phosphate isomerase like protein, domain 1"/>
    <property type="match status" value="1"/>
</dbReference>
<dbReference type="Pfam" id="PF00318">
    <property type="entry name" value="Ribosomal_S2"/>
    <property type="match status" value="1"/>
</dbReference>
<evidence type="ECO:0000256" key="3">
    <source>
        <dbReference type="ARBA" id="ARBA00023274"/>
    </source>
</evidence>
<protein>
    <recommendedName>
        <fullName evidence="4 5">Small ribosomal subunit protein uS2</fullName>
    </recommendedName>
</protein>
<evidence type="ECO:0000256" key="2">
    <source>
        <dbReference type="ARBA" id="ARBA00022980"/>
    </source>
</evidence>
<dbReference type="Gene3D" id="1.10.150.20">
    <property type="entry name" value="5' to 3' exonuclease, C-terminal subdomain"/>
    <property type="match status" value="1"/>
</dbReference>
<dbReference type="GO" id="GO:0000166">
    <property type="term" value="F:nucleotide binding"/>
    <property type="evidence" value="ECO:0007669"/>
    <property type="project" value="InterPro"/>
</dbReference>